<keyword evidence="3" id="KW-1185">Reference proteome</keyword>
<gene>
    <name evidence="2" type="ORF">RM550_26185</name>
</gene>
<dbReference type="SUPFAM" id="SSF47413">
    <property type="entry name" value="lambda repressor-like DNA-binding domains"/>
    <property type="match status" value="1"/>
</dbReference>
<dbReference type="InterPro" id="IPR043917">
    <property type="entry name" value="DUF5753"/>
</dbReference>
<protein>
    <submittedName>
        <fullName evidence="2">Helix-turn-helix transcriptional regulator</fullName>
    </submittedName>
</protein>
<comment type="caution">
    <text evidence="2">The sequence shown here is derived from an EMBL/GenBank/DDBJ whole genome shotgun (WGS) entry which is preliminary data.</text>
</comment>
<dbReference type="EMBL" id="JAVRFE010000040">
    <property type="protein sequence ID" value="MDT0459164.1"/>
    <property type="molecule type" value="Genomic_DNA"/>
</dbReference>
<evidence type="ECO:0000313" key="2">
    <source>
        <dbReference type="EMBL" id="MDT0459164.1"/>
    </source>
</evidence>
<reference evidence="2" key="1">
    <citation type="submission" date="2024-05" db="EMBL/GenBank/DDBJ databases">
        <title>30 novel species of actinomycetes from the DSMZ collection.</title>
        <authorList>
            <person name="Nouioui I."/>
        </authorList>
    </citation>
    <scope>NUCLEOTIDE SEQUENCE</scope>
    <source>
        <strain evidence="2">DSM 41527</strain>
    </source>
</reference>
<dbReference type="RefSeq" id="WP_311626213.1">
    <property type="nucleotide sequence ID" value="NZ_JAVRFE010000040.1"/>
</dbReference>
<feature type="domain" description="DUF5753" evidence="1">
    <location>
        <begin position="101"/>
        <end position="280"/>
    </location>
</feature>
<organism evidence="2 3">
    <name type="scientific">Streptomyces mooreae</name>
    <dbReference type="NCBI Taxonomy" id="3075523"/>
    <lineage>
        <taxon>Bacteria</taxon>
        <taxon>Bacillati</taxon>
        <taxon>Actinomycetota</taxon>
        <taxon>Actinomycetes</taxon>
        <taxon>Kitasatosporales</taxon>
        <taxon>Streptomycetaceae</taxon>
        <taxon>Streptomyces</taxon>
    </lineage>
</organism>
<sequence length="287" mass="31958">MTQKRATPTIKRRRVGAQLRRWRGPMKSGDAAKLMGWDTTRFSRIERGLYRISGDEVRDLCAKLGVDDKPAVDEVAKVAEEPPGAGWWAPYTDRVSPNYLDFIELEAEAETIRIQHPVVIPGPLQSPGYVREMITRAPTAVSAEQAEMLVSIRMARQEVLTRTEKPVKVHALVPESAFHAKFSSGPAIMRDQLRRLIDASDMPNVRLQIVPLTAHPTFGANGAMTILSFRHPWTMVASVDNPMGGTHTEDPAQVSFLEREFDGIASIALPADKSRDLLTEYLEGPHK</sequence>
<accession>A0ABU2TE17</accession>
<evidence type="ECO:0000313" key="3">
    <source>
        <dbReference type="Proteomes" id="UP001180551"/>
    </source>
</evidence>
<dbReference type="Pfam" id="PF19054">
    <property type="entry name" value="DUF5753"/>
    <property type="match status" value="1"/>
</dbReference>
<dbReference type="InterPro" id="IPR001387">
    <property type="entry name" value="Cro/C1-type_HTH"/>
</dbReference>
<name>A0ABU2TE17_9ACTN</name>
<dbReference type="Proteomes" id="UP001180551">
    <property type="component" value="Unassembled WGS sequence"/>
</dbReference>
<dbReference type="InterPro" id="IPR010982">
    <property type="entry name" value="Lambda_DNA-bd_dom_sf"/>
</dbReference>
<dbReference type="Pfam" id="PF13560">
    <property type="entry name" value="HTH_31"/>
    <property type="match status" value="1"/>
</dbReference>
<evidence type="ECO:0000259" key="1">
    <source>
        <dbReference type="Pfam" id="PF19054"/>
    </source>
</evidence>
<proteinExistence type="predicted"/>
<dbReference type="CDD" id="cd00093">
    <property type="entry name" value="HTH_XRE"/>
    <property type="match status" value="1"/>
</dbReference>